<sequence length="186" mass="20301">MDRLSADKSVLVVVDVQERLAAVVPEDARARLIRNAEVLLETAARLNVPVLASQQYTKGLGPTVSPLRERLEKLGVVPFEKLDFDACEAPAFARALANLAQARQAVVIGMEAHICVFQTARELARRGYVTYVAEDAVASRTEENRLAGMSLVARAGAVPTVTEAIVFDWLRRAGTDDFKAVSRLIK</sequence>
<dbReference type="Gene3D" id="3.40.50.850">
    <property type="entry name" value="Isochorismatase-like"/>
    <property type="match status" value="1"/>
</dbReference>
<evidence type="ECO:0000259" key="1">
    <source>
        <dbReference type="Pfam" id="PF00857"/>
    </source>
</evidence>
<dbReference type="PANTHER" id="PTHR14119">
    <property type="entry name" value="HYDROLASE"/>
    <property type="match status" value="1"/>
</dbReference>
<evidence type="ECO:0000313" key="3">
    <source>
        <dbReference type="Proteomes" id="UP001370348"/>
    </source>
</evidence>
<organism evidence="2 3">
    <name type="scientific">Pendulispora albinea</name>
    <dbReference type="NCBI Taxonomy" id="2741071"/>
    <lineage>
        <taxon>Bacteria</taxon>
        <taxon>Pseudomonadati</taxon>
        <taxon>Myxococcota</taxon>
        <taxon>Myxococcia</taxon>
        <taxon>Myxococcales</taxon>
        <taxon>Sorangiineae</taxon>
        <taxon>Pendulisporaceae</taxon>
        <taxon>Pendulispora</taxon>
    </lineage>
</organism>
<dbReference type="EMBL" id="CP089984">
    <property type="protein sequence ID" value="WXB11505.1"/>
    <property type="molecule type" value="Genomic_DNA"/>
</dbReference>
<evidence type="ECO:0000313" key="2">
    <source>
        <dbReference type="EMBL" id="WXB11505.1"/>
    </source>
</evidence>
<dbReference type="RefSeq" id="WP_394821125.1">
    <property type="nucleotide sequence ID" value="NZ_CP089984.1"/>
</dbReference>
<name>A0ABZ2LQS2_9BACT</name>
<dbReference type="InterPro" id="IPR050993">
    <property type="entry name" value="Isochorismatase_domain"/>
</dbReference>
<feature type="domain" description="Isochorismatase-like" evidence="1">
    <location>
        <begin position="9"/>
        <end position="163"/>
    </location>
</feature>
<dbReference type="Proteomes" id="UP001370348">
    <property type="component" value="Chromosome"/>
</dbReference>
<gene>
    <name evidence="2" type="ORF">LZC94_27020</name>
</gene>
<accession>A0ABZ2LQS2</accession>
<protein>
    <submittedName>
        <fullName evidence="2">Isochorismatase family protein</fullName>
    </submittedName>
</protein>
<dbReference type="SUPFAM" id="SSF52499">
    <property type="entry name" value="Isochorismatase-like hydrolases"/>
    <property type="match status" value="1"/>
</dbReference>
<proteinExistence type="predicted"/>
<dbReference type="PANTHER" id="PTHR14119:SF3">
    <property type="entry name" value="ISOCHORISMATASE DOMAIN-CONTAINING PROTEIN 2"/>
    <property type="match status" value="1"/>
</dbReference>
<reference evidence="2 3" key="1">
    <citation type="submission" date="2021-12" db="EMBL/GenBank/DDBJ databases">
        <title>Discovery of the Pendulisporaceae a myxobacterial family with distinct sporulation behavior and unique specialized metabolism.</title>
        <authorList>
            <person name="Garcia R."/>
            <person name="Popoff A."/>
            <person name="Bader C.D."/>
            <person name="Loehr J."/>
            <person name="Walesch S."/>
            <person name="Walt C."/>
            <person name="Boldt J."/>
            <person name="Bunk B."/>
            <person name="Haeckl F.J.F.P.J."/>
            <person name="Gunesch A.P."/>
            <person name="Birkelbach J."/>
            <person name="Nuebel U."/>
            <person name="Pietschmann T."/>
            <person name="Bach T."/>
            <person name="Mueller R."/>
        </authorList>
    </citation>
    <scope>NUCLEOTIDE SEQUENCE [LARGE SCALE GENOMIC DNA]</scope>
    <source>
        <strain evidence="2 3">MSr11954</strain>
    </source>
</reference>
<keyword evidence="3" id="KW-1185">Reference proteome</keyword>
<dbReference type="InterPro" id="IPR036380">
    <property type="entry name" value="Isochorismatase-like_sf"/>
</dbReference>
<dbReference type="InterPro" id="IPR000868">
    <property type="entry name" value="Isochorismatase-like_dom"/>
</dbReference>
<dbReference type="Pfam" id="PF00857">
    <property type="entry name" value="Isochorismatase"/>
    <property type="match status" value="1"/>
</dbReference>